<accession>A0AAV1SLG2</accession>
<comment type="subcellular location">
    <subcellularLocation>
        <location evidence="1">Nucleus</location>
    </subcellularLocation>
</comment>
<evidence type="ECO:0000256" key="3">
    <source>
        <dbReference type="ARBA" id="ARBA00022679"/>
    </source>
</evidence>
<comment type="caution">
    <text evidence="9">The sequence shown here is derived from an EMBL/GenBank/DDBJ whole genome shotgun (WGS) entry which is preliminary data.</text>
</comment>
<protein>
    <recommendedName>
        <fullName evidence="8">SAM-dependent MTase DRM-type domain-containing protein</fullName>
    </recommendedName>
</protein>
<dbReference type="PROSITE" id="PS51680">
    <property type="entry name" value="SAM_MT_DRM"/>
    <property type="match status" value="1"/>
</dbReference>
<dbReference type="PANTHER" id="PTHR23068">
    <property type="entry name" value="DNA CYTOSINE-5- -METHYLTRANSFERASE 3-RELATED"/>
    <property type="match status" value="1"/>
</dbReference>
<dbReference type="GO" id="GO:0032259">
    <property type="term" value="P:methylation"/>
    <property type="evidence" value="ECO:0007669"/>
    <property type="project" value="UniProtKB-KW"/>
</dbReference>
<dbReference type="GO" id="GO:0003677">
    <property type="term" value="F:DNA binding"/>
    <property type="evidence" value="ECO:0007669"/>
    <property type="project" value="UniProtKB-KW"/>
</dbReference>
<dbReference type="InterPro" id="IPR050390">
    <property type="entry name" value="C5-Methyltransferase"/>
</dbReference>
<dbReference type="GO" id="GO:0005634">
    <property type="term" value="C:nucleus"/>
    <property type="evidence" value="ECO:0007669"/>
    <property type="project" value="UniProtKB-SubCell"/>
</dbReference>
<dbReference type="GO" id="GO:0008168">
    <property type="term" value="F:methyltransferase activity"/>
    <property type="evidence" value="ECO:0007669"/>
    <property type="project" value="UniProtKB-KW"/>
</dbReference>
<keyword evidence="3" id="KW-0808">Transferase</keyword>
<name>A0AAV1SLG2_9ROSI</name>
<evidence type="ECO:0000313" key="9">
    <source>
        <dbReference type="EMBL" id="CAK7351735.1"/>
    </source>
</evidence>
<feature type="domain" description="SAM-dependent MTase DRM-type" evidence="8">
    <location>
        <begin position="76"/>
        <end position="201"/>
    </location>
</feature>
<organism evidence="9 10">
    <name type="scientific">Dovyalis caffra</name>
    <dbReference type="NCBI Taxonomy" id="77055"/>
    <lineage>
        <taxon>Eukaryota</taxon>
        <taxon>Viridiplantae</taxon>
        <taxon>Streptophyta</taxon>
        <taxon>Embryophyta</taxon>
        <taxon>Tracheophyta</taxon>
        <taxon>Spermatophyta</taxon>
        <taxon>Magnoliopsida</taxon>
        <taxon>eudicotyledons</taxon>
        <taxon>Gunneridae</taxon>
        <taxon>Pentapetalae</taxon>
        <taxon>rosids</taxon>
        <taxon>fabids</taxon>
        <taxon>Malpighiales</taxon>
        <taxon>Salicaceae</taxon>
        <taxon>Flacourtieae</taxon>
        <taxon>Dovyalis</taxon>
    </lineage>
</organism>
<keyword evidence="10" id="KW-1185">Reference proteome</keyword>
<proteinExistence type="predicted"/>
<keyword evidence="6" id="KW-0238">DNA-binding</keyword>
<dbReference type="AlphaFoldDB" id="A0AAV1SLG2"/>
<evidence type="ECO:0000256" key="7">
    <source>
        <dbReference type="ARBA" id="ARBA00023242"/>
    </source>
</evidence>
<evidence type="ECO:0000313" key="10">
    <source>
        <dbReference type="Proteomes" id="UP001314170"/>
    </source>
</evidence>
<keyword evidence="7" id="KW-0539">Nucleus</keyword>
<reference evidence="9 10" key="1">
    <citation type="submission" date="2024-01" db="EMBL/GenBank/DDBJ databases">
        <authorList>
            <person name="Waweru B."/>
        </authorList>
    </citation>
    <scope>NUCLEOTIDE SEQUENCE [LARGE SCALE GENOMIC DNA]</scope>
</reference>
<sequence length="201" mass="23009">MPFLVDDGGGRRRKSERSRLQEAGLDQISVIDDVDGEILFYLKNNAIVIINNPTYPNSQSSNSLDCLFNDNGASNPPKYSIVTEVKDEPDVFYDDKGLLIEDEFPARKVEFAMDKLAEFVDARLFSTLRRREGYIHNLPTENRFHILPKPPITLEDLTPSIKKWWSSWDARKKLVYGTRKKLIRQLGFDPGGCDNLEDKVS</sequence>
<keyword evidence="2" id="KW-0489">Methyltransferase</keyword>
<evidence type="ECO:0000256" key="6">
    <source>
        <dbReference type="ARBA" id="ARBA00023125"/>
    </source>
</evidence>
<evidence type="ECO:0000256" key="1">
    <source>
        <dbReference type="ARBA" id="ARBA00004123"/>
    </source>
</evidence>
<evidence type="ECO:0000259" key="8">
    <source>
        <dbReference type="PROSITE" id="PS51680"/>
    </source>
</evidence>
<gene>
    <name evidence="9" type="ORF">DCAF_LOCUS23971</name>
</gene>
<keyword evidence="5" id="KW-0677">Repeat</keyword>
<dbReference type="Proteomes" id="UP001314170">
    <property type="component" value="Unassembled WGS sequence"/>
</dbReference>
<keyword evidence="4" id="KW-0949">S-adenosyl-L-methionine</keyword>
<evidence type="ECO:0000256" key="2">
    <source>
        <dbReference type="ARBA" id="ARBA00022603"/>
    </source>
</evidence>
<dbReference type="PANTHER" id="PTHR23068:SF11">
    <property type="entry name" value="INACTIVE DNA (CYTOSINE-5)-METHYLTRANSFERASE DRM3-RELATED"/>
    <property type="match status" value="1"/>
</dbReference>
<dbReference type="InterPro" id="IPR030380">
    <property type="entry name" value="SAM_MeTfrase_DRM"/>
</dbReference>
<evidence type="ECO:0000256" key="4">
    <source>
        <dbReference type="ARBA" id="ARBA00022691"/>
    </source>
</evidence>
<dbReference type="EMBL" id="CAWUPB010001189">
    <property type="protein sequence ID" value="CAK7351735.1"/>
    <property type="molecule type" value="Genomic_DNA"/>
</dbReference>
<evidence type="ECO:0000256" key="5">
    <source>
        <dbReference type="ARBA" id="ARBA00022737"/>
    </source>
</evidence>